<feature type="region of interest" description="Disordered" evidence="2">
    <location>
        <begin position="468"/>
        <end position="489"/>
    </location>
</feature>
<name>A0A369UK23_9GAMM</name>
<organism evidence="3 4">
    <name type="scientific">Dyella tabacisoli</name>
    <dbReference type="NCBI Taxonomy" id="2282381"/>
    <lineage>
        <taxon>Bacteria</taxon>
        <taxon>Pseudomonadati</taxon>
        <taxon>Pseudomonadota</taxon>
        <taxon>Gammaproteobacteria</taxon>
        <taxon>Lysobacterales</taxon>
        <taxon>Rhodanobacteraceae</taxon>
        <taxon>Dyella</taxon>
    </lineage>
</organism>
<evidence type="ECO:0000256" key="1">
    <source>
        <dbReference type="ARBA" id="ARBA00007613"/>
    </source>
</evidence>
<dbReference type="AlphaFoldDB" id="A0A369UK23"/>
<dbReference type="PANTHER" id="PTHR30203:SF24">
    <property type="entry name" value="BLR4935 PROTEIN"/>
    <property type="match status" value="1"/>
</dbReference>
<sequence length="489" mass="52538">MRPMHPSDSALLIATPRPRRRRLGLLPLAMAVLLGGCASYQPKPIDTATTQAQWQARRLDDPALAARLQAALPSGEHWPPVTYGRAELLLAALALNPDLAEARAHLTEAGAAVRTAKAIPNPTVGLALERYTQSQAGSSSWLWGISTNMLIDTMLRRRLRAELADAGVRGARLDYAEKVWAVRHSLRTALADTLLARRQQQLAEQSVSKATALQAALQQRHALGESASSETLLAAQTLAQSHNEAAAAAQRLADANARLARAVGVPANALDGIALRWDDFDTPVVAAADQRAALEDRARLSRVDLERALVDYDSRETELHQQVRAQYPQISLGPGYTYDHGVRKLQFNLSATLPIFDQNQGPIAEAEARREAAGRHVEAVQASIDSEIDSANAKFAATRQALAAARSGQQAAQRLARQAELGHAHGEDDRVAVLNAQLAALTAAQAQLTAWDQSQQALGALEDAVRTPLDNDETRLLQPAADALPGDSP</sequence>
<keyword evidence="4" id="KW-1185">Reference proteome</keyword>
<evidence type="ECO:0000313" key="3">
    <source>
        <dbReference type="EMBL" id="RDD80465.1"/>
    </source>
</evidence>
<dbReference type="GO" id="GO:0015562">
    <property type="term" value="F:efflux transmembrane transporter activity"/>
    <property type="evidence" value="ECO:0007669"/>
    <property type="project" value="InterPro"/>
</dbReference>
<comment type="similarity">
    <text evidence="1">Belongs to the outer membrane factor (OMF) (TC 1.B.17) family.</text>
</comment>
<reference evidence="3 4" key="1">
    <citation type="submission" date="2018-07" db="EMBL/GenBank/DDBJ databases">
        <title>Dyella tabacisoli L4-6T, whole genome shotgun sequence.</title>
        <authorList>
            <person name="Zhou X.-K."/>
            <person name="Li W.-J."/>
            <person name="Duan Y.-Q."/>
        </authorList>
    </citation>
    <scope>NUCLEOTIDE SEQUENCE [LARGE SCALE GENOMIC DNA]</scope>
    <source>
        <strain evidence="3 4">L4-6</strain>
    </source>
</reference>
<protein>
    <submittedName>
        <fullName evidence="3">TolC family protein</fullName>
    </submittedName>
</protein>
<comment type="caution">
    <text evidence="3">The sequence shown here is derived from an EMBL/GenBank/DDBJ whole genome shotgun (WGS) entry which is preliminary data.</text>
</comment>
<evidence type="ECO:0000256" key="2">
    <source>
        <dbReference type="SAM" id="MobiDB-lite"/>
    </source>
</evidence>
<gene>
    <name evidence="3" type="ORF">DVJ77_16310</name>
</gene>
<evidence type="ECO:0000313" key="4">
    <source>
        <dbReference type="Proteomes" id="UP000253782"/>
    </source>
</evidence>
<dbReference type="PANTHER" id="PTHR30203">
    <property type="entry name" value="OUTER MEMBRANE CATION EFFLUX PROTEIN"/>
    <property type="match status" value="1"/>
</dbReference>
<dbReference type="EMBL" id="QQAH01000016">
    <property type="protein sequence ID" value="RDD80465.1"/>
    <property type="molecule type" value="Genomic_DNA"/>
</dbReference>
<dbReference type="OrthoDB" id="237412at2"/>
<proteinExistence type="inferred from homology"/>
<dbReference type="Gene3D" id="1.20.1600.10">
    <property type="entry name" value="Outer membrane efflux proteins (OEP)"/>
    <property type="match status" value="1"/>
</dbReference>
<dbReference type="InterPro" id="IPR003423">
    <property type="entry name" value="OMP_efflux"/>
</dbReference>
<dbReference type="Proteomes" id="UP000253782">
    <property type="component" value="Unassembled WGS sequence"/>
</dbReference>
<dbReference type="SUPFAM" id="SSF56954">
    <property type="entry name" value="Outer membrane efflux proteins (OEP)"/>
    <property type="match status" value="1"/>
</dbReference>
<dbReference type="InterPro" id="IPR010131">
    <property type="entry name" value="MdtP/NodT-like"/>
</dbReference>
<accession>A0A369UK23</accession>
<dbReference type="Pfam" id="PF02321">
    <property type="entry name" value="OEP"/>
    <property type="match status" value="2"/>
</dbReference>